<dbReference type="NCBIfam" id="NF033573">
    <property type="entry name" value="transpos_IS200"/>
    <property type="match status" value="1"/>
</dbReference>
<comment type="caution">
    <text evidence="2">The sequence shown here is derived from an EMBL/GenBank/DDBJ whole genome shotgun (WGS) entry which is preliminary data.</text>
</comment>
<dbReference type="AlphaFoldDB" id="A0A645HVI6"/>
<evidence type="ECO:0000313" key="2">
    <source>
        <dbReference type="EMBL" id="MPN42586.1"/>
    </source>
</evidence>
<dbReference type="GO" id="GO:0003677">
    <property type="term" value="F:DNA binding"/>
    <property type="evidence" value="ECO:0007669"/>
    <property type="project" value="InterPro"/>
</dbReference>
<sequence length="145" mass="16308">MSATYLSLHYHLVFSTKNREPLIAPEWQARLHDYLGGTIRGLGGYPEGVGGVADHVHLLIGLRATHCLADVLRELKKVSSAWVHEEIGRPQFAWQEGYAALTVSPTSRHGVQTYIANQQTHHHGKSFREELLEMLEKAAIEYDPK</sequence>
<dbReference type="Gene3D" id="3.30.70.1290">
    <property type="entry name" value="Transposase IS200-like"/>
    <property type="match status" value="1"/>
</dbReference>
<name>A0A645HVI6_9ZZZZ</name>
<dbReference type="EMBL" id="VSSQ01100424">
    <property type="protein sequence ID" value="MPN42586.1"/>
    <property type="molecule type" value="Genomic_DNA"/>
</dbReference>
<feature type="domain" description="Transposase IS200-like" evidence="1">
    <location>
        <begin position="5"/>
        <end position="118"/>
    </location>
</feature>
<evidence type="ECO:0000259" key="1">
    <source>
        <dbReference type="SMART" id="SM01321"/>
    </source>
</evidence>
<dbReference type="PANTHER" id="PTHR33360">
    <property type="entry name" value="TRANSPOSASE FOR INSERTION SEQUENCE ELEMENT IS200"/>
    <property type="match status" value="1"/>
</dbReference>
<dbReference type="InterPro" id="IPR036515">
    <property type="entry name" value="Transposase_17_sf"/>
</dbReference>
<gene>
    <name evidence="2" type="ORF">SDC9_190143</name>
</gene>
<dbReference type="PANTHER" id="PTHR33360:SF2">
    <property type="entry name" value="TRANSPOSASE FOR INSERTION SEQUENCE ELEMENT IS200"/>
    <property type="match status" value="1"/>
</dbReference>
<dbReference type="SMART" id="SM01321">
    <property type="entry name" value="Y1_Tnp"/>
    <property type="match status" value="1"/>
</dbReference>
<organism evidence="2">
    <name type="scientific">bioreactor metagenome</name>
    <dbReference type="NCBI Taxonomy" id="1076179"/>
    <lineage>
        <taxon>unclassified sequences</taxon>
        <taxon>metagenomes</taxon>
        <taxon>ecological metagenomes</taxon>
    </lineage>
</organism>
<proteinExistence type="predicted"/>
<dbReference type="GO" id="GO:0006313">
    <property type="term" value="P:DNA transposition"/>
    <property type="evidence" value="ECO:0007669"/>
    <property type="project" value="InterPro"/>
</dbReference>
<dbReference type="SUPFAM" id="SSF143422">
    <property type="entry name" value="Transposase IS200-like"/>
    <property type="match status" value="1"/>
</dbReference>
<accession>A0A645HVI6</accession>
<dbReference type="GO" id="GO:0004803">
    <property type="term" value="F:transposase activity"/>
    <property type="evidence" value="ECO:0007669"/>
    <property type="project" value="InterPro"/>
</dbReference>
<dbReference type="Pfam" id="PF01797">
    <property type="entry name" value="Y1_Tnp"/>
    <property type="match status" value="1"/>
</dbReference>
<dbReference type="InterPro" id="IPR002686">
    <property type="entry name" value="Transposase_17"/>
</dbReference>
<protein>
    <recommendedName>
        <fullName evidence="1">Transposase IS200-like domain-containing protein</fullName>
    </recommendedName>
</protein>
<reference evidence="2" key="1">
    <citation type="submission" date="2019-08" db="EMBL/GenBank/DDBJ databases">
        <authorList>
            <person name="Kucharzyk K."/>
            <person name="Murdoch R.W."/>
            <person name="Higgins S."/>
            <person name="Loffler F."/>
        </authorList>
    </citation>
    <scope>NUCLEOTIDE SEQUENCE</scope>
</reference>